<gene>
    <name evidence="2" type="ORF">LTR84_003184</name>
</gene>
<feature type="compositionally biased region" description="Polar residues" evidence="1">
    <location>
        <begin position="33"/>
        <end position="43"/>
    </location>
</feature>
<keyword evidence="3" id="KW-1185">Reference proteome</keyword>
<feature type="compositionally biased region" description="Acidic residues" evidence="1">
    <location>
        <begin position="470"/>
        <end position="479"/>
    </location>
</feature>
<dbReference type="AlphaFoldDB" id="A0AAV9N881"/>
<evidence type="ECO:0008006" key="4">
    <source>
        <dbReference type="Google" id="ProtNLM"/>
    </source>
</evidence>
<feature type="compositionally biased region" description="Low complexity" evidence="1">
    <location>
        <begin position="152"/>
        <end position="161"/>
    </location>
</feature>
<accession>A0AAV9N881</accession>
<feature type="region of interest" description="Disordered" evidence="1">
    <location>
        <begin position="1"/>
        <end position="44"/>
    </location>
</feature>
<evidence type="ECO:0000256" key="1">
    <source>
        <dbReference type="SAM" id="MobiDB-lite"/>
    </source>
</evidence>
<feature type="region of interest" description="Disordered" evidence="1">
    <location>
        <begin position="444"/>
        <end position="479"/>
    </location>
</feature>
<organism evidence="2 3">
    <name type="scientific">Exophiala bonariae</name>
    <dbReference type="NCBI Taxonomy" id="1690606"/>
    <lineage>
        <taxon>Eukaryota</taxon>
        <taxon>Fungi</taxon>
        <taxon>Dikarya</taxon>
        <taxon>Ascomycota</taxon>
        <taxon>Pezizomycotina</taxon>
        <taxon>Eurotiomycetes</taxon>
        <taxon>Chaetothyriomycetidae</taxon>
        <taxon>Chaetothyriales</taxon>
        <taxon>Herpotrichiellaceae</taxon>
        <taxon>Exophiala</taxon>
    </lineage>
</organism>
<dbReference type="PANTHER" id="PTHR38166:SF1">
    <property type="entry name" value="C2H2-TYPE DOMAIN-CONTAINING PROTEIN"/>
    <property type="match status" value="1"/>
</dbReference>
<reference evidence="2 3" key="1">
    <citation type="submission" date="2023-08" db="EMBL/GenBank/DDBJ databases">
        <title>Black Yeasts Isolated from many extreme environments.</title>
        <authorList>
            <person name="Coleine C."/>
            <person name="Stajich J.E."/>
            <person name="Selbmann L."/>
        </authorList>
    </citation>
    <scope>NUCLEOTIDE SEQUENCE [LARGE SCALE GENOMIC DNA]</scope>
    <source>
        <strain evidence="2 3">CCFEE 5792</strain>
    </source>
</reference>
<feature type="region of interest" description="Disordered" evidence="1">
    <location>
        <begin position="294"/>
        <end position="327"/>
    </location>
</feature>
<name>A0AAV9N881_9EURO</name>
<comment type="caution">
    <text evidence="2">The sequence shown here is derived from an EMBL/GenBank/DDBJ whole genome shotgun (WGS) entry which is preliminary data.</text>
</comment>
<dbReference type="GeneID" id="89971378"/>
<dbReference type="RefSeq" id="XP_064705759.1">
    <property type="nucleotide sequence ID" value="XM_064846779.1"/>
</dbReference>
<evidence type="ECO:0000313" key="3">
    <source>
        <dbReference type="Proteomes" id="UP001358417"/>
    </source>
</evidence>
<proteinExistence type="predicted"/>
<evidence type="ECO:0000313" key="2">
    <source>
        <dbReference type="EMBL" id="KAK5051532.1"/>
    </source>
</evidence>
<protein>
    <recommendedName>
        <fullName evidence="4">C2H2-type domain-containing protein</fullName>
    </recommendedName>
</protein>
<feature type="compositionally biased region" description="Polar residues" evidence="1">
    <location>
        <begin position="299"/>
        <end position="318"/>
    </location>
</feature>
<feature type="region of interest" description="Disordered" evidence="1">
    <location>
        <begin position="152"/>
        <end position="172"/>
    </location>
</feature>
<dbReference type="Proteomes" id="UP001358417">
    <property type="component" value="Unassembled WGS sequence"/>
</dbReference>
<sequence length="704" mass="79069">MLRQPISGMPKPMVDDPVIQRSSRVTSVEAESHPNTPTLSTGASDEEKKEWVMIIDHSDIVNLNANLTVDRYWHFTRTKDLPQHTESFFYSVLHGAYDPFKLFGMGSDIDEICKEMTLTYECRSDFVRGKSCEETSLYSSDAYSSNCSSYSTPSESLSPTSDTWVHPSRPSDKSTMIQFDASLKTSAREDDFPMVDPPNDVPPLSALTSLGDSSHGLNSILGISKGFCEFQLNNPFRPSIEKHGRLLGGIPTTSTGAKQAWEYEAAATLAPHHYRRSATVQSWLETVIGPTNLLPKTQWPKSRPSNELQPPASSTTPKTPLDSPKLSCETPSTPWFASDTEISFVLGEIKSPYSYNSDLPEWRDYMGEAARIIVDAYVAQVAPCASLPLVQGVSKVQPSTVGGNYLAFRQPWRTSDNCVQTQIGRGDGGSQVSSITDESLIMGTNATSSSNSTRMTSLPSVGRKRGVPPEGDDESEDDDAKMFKRPRIRKSWALSDQRKILACPYTKFDRQRYSRDNTTERNYHNCPTCWLRDINRLKQHLHRTHQRPNNYCPCCFVVFETAEPLQEHIRTRICDRVDSPFEEKMSPSQMTAIKRRTPGRDPVDLWYDIFKILFPGAPLPLSPYVDSPYQSTVNDFLVFFEVEVQGVLSREVNNRMFGDALATVDPQFLEGVWSESVAVLIRYLDERARGEPPSLYLENISQSF</sequence>
<dbReference type="PANTHER" id="PTHR38166">
    <property type="entry name" value="C2H2-TYPE DOMAIN-CONTAINING PROTEIN-RELATED"/>
    <property type="match status" value="1"/>
</dbReference>
<dbReference type="EMBL" id="JAVRRD010000015">
    <property type="protein sequence ID" value="KAK5051532.1"/>
    <property type="molecule type" value="Genomic_DNA"/>
</dbReference>
<feature type="compositionally biased region" description="Polar residues" evidence="1">
    <location>
        <begin position="444"/>
        <end position="459"/>
    </location>
</feature>